<evidence type="ECO:0000259" key="7">
    <source>
        <dbReference type="PROSITE" id="PS50853"/>
    </source>
</evidence>
<feature type="compositionally biased region" description="Low complexity" evidence="4">
    <location>
        <begin position="1194"/>
        <end position="1206"/>
    </location>
</feature>
<feature type="domain" description="Ig-like" evidence="6">
    <location>
        <begin position="251"/>
        <end position="321"/>
    </location>
</feature>
<feature type="domain" description="Ig-like" evidence="6">
    <location>
        <begin position="330"/>
        <end position="413"/>
    </location>
</feature>
<feature type="compositionally biased region" description="Polar residues" evidence="4">
    <location>
        <begin position="868"/>
        <end position="883"/>
    </location>
</feature>
<dbReference type="PANTHER" id="PTHR10075:SF14">
    <property type="entry name" value="CELL ADHESION MOLECULE DSCAM2-RELATED"/>
    <property type="match status" value="1"/>
</dbReference>
<evidence type="ECO:0000256" key="5">
    <source>
        <dbReference type="SAM" id="SignalP"/>
    </source>
</evidence>
<dbReference type="Proteomes" id="UP001249851">
    <property type="component" value="Unassembled WGS sequence"/>
</dbReference>
<evidence type="ECO:0000313" key="9">
    <source>
        <dbReference type="Proteomes" id="UP001249851"/>
    </source>
</evidence>
<feature type="compositionally biased region" description="Basic and acidic residues" evidence="4">
    <location>
        <begin position="1311"/>
        <end position="1330"/>
    </location>
</feature>
<keyword evidence="3" id="KW-0393">Immunoglobulin domain</keyword>
<dbReference type="InterPro" id="IPR013098">
    <property type="entry name" value="Ig_I-set"/>
</dbReference>
<keyword evidence="5" id="KW-0732">Signal</keyword>
<evidence type="ECO:0000313" key="8">
    <source>
        <dbReference type="EMBL" id="KAK2566690.1"/>
    </source>
</evidence>
<feature type="compositionally biased region" description="Basic and acidic residues" evidence="4">
    <location>
        <begin position="1284"/>
        <end position="1299"/>
    </location>
</feature>
<feature type="compositionally biased region" description="Low complexity" evidence="4">
    <location>
        <begin position="1242"/>
        <end position="1283"/>
    </location>
</feature>
<dbReference type="SMART" id="SM00408">
    <property type="entry name" value="IGc2"/>
    <property type="match status" value="5"/>
</dbReference>
<dbReference type="InterPro" id="IPR003961">
    <property type="entry name" value="FN3_dom"/>
</dbReference>
<comment type="caution">
    <text evidence="8">The sequence shown here is derived from an EMBL/GenBank/DDBJ whole genome shotgun (WGS) entry which is preliminary data.</text>
</comment>
<dbReference type="InterPro" id="IPR003599">
    <property type="entry name" value="Ig_sub"/>
</dbReference>
<feature type="compositionally biased region" description="Polar residues" evidence="4">
    <location>
        <begin position="903"/>
        <end position="912"/>
    </location>
</feature>
<evidence type="ECO:0000256" key="1">
    <source>
        <dbReference type="ARBA" id="ARBA00022737"/>
    </source>
</evidence>
<feature type="compositionally biased region" description="Basic and acidic residues" evidence="4">
    <location>
        <begin position="1127"/>
        <end position="1144"/>
    </location>
</feature>
<dbReference type="CDD" id="cd00063">
    <property type="entry name" value="FN3"/>
    <property type="match status" value="2"/>
</dbReference>
<dbReference type="Pfam" id="PF00041">
    <property type="entry name" value="fn3"/>
    <property type="match status" value="1"/>
</dbReference>
<dbReference type="InterPro" id="IPR036116">
    <property type="entry name" value="FN3_sf"/>
</dbReference>
<dbReference type="PROSITE" id="PS50835">
    <property type="entry name" value="IG_LIKE"/>
    <property type="match status" value="5"/>
</dbReference>
<keyword evidence="1" id="KW-0677">Repeat</keyword>
<dbReference type="SMART" id="SM00060">
    <property type="entry name" value="FN3"/>
    <property type="match status" value="2"/>
</dbReference>
<dbReference type="Pfam" id="PF13927">
    <property type="entry name" value="Ig_3"/>
    <property type="match status" value="1"/>
</dbReference>
<keyword evidence="9" id="KW-1185">Reference proteome</keyword>
<dbReference type="InterPro" id="IPR003598">
    <property type="entry name" value="Ig_sub2"/>
</dbReference>
<feature type="domain" description="Ig-like" evidence="6">
    <location>
        <begin position="421"/>
        <end position="505"/>
    </location>
</feature>
<feature type="chain" id="PRO_5042176114" evidence="5">
    <location>
        <begin position="21"/>
        <end position="1432"/>
    </location>
</feature>
<protein>
    <submittedName>
        <fullName evidence="8">Protein turtle-like protein B</fullName>
    </submittedName>
</protein>
<gene>
    <name evidence="8" type="ORF">P5673_009361</name>
</gene>
<name>A0AAD9VAD7_ACRCE</name>
<accession>A0AAD9VAD7</accession>
<feature type="region of interest" description="Disordered" evidence="4">
    <location>
        <begin position="1194"/>
        <end position="1332"/>
    </location>
</feature>
<dbReference type="InterPro" id="IPR036179">
    <property type="entry name" value="Ig-like_dom_sf"/>
</dbReference>
<dbReference type="InterPro" id="IPR013783">
    <property type="entry name" value="Ig-like_fold"/>
</dbReference>
<reference evidence="8" key="1">
    <citation type="journal article" date="2023" name="G3 (Bethesda)">
        <title>Whole genome assembly and annotation of the endangered Caribbean coral Acropora cervicornis.</title>
        <authorList>
            <person name="Selwyn J.D."/>
            <person name="Vollmer S.V."/>
        </authorList>
    </citation>
    <scope>NUCLEOTIDE SEQUENCE</scope>
    <source>
        <strain evidence="8">K2</strain>
    </source>
</reference>
<feature type="compositionally biased region" description="Basic and acidic residues" evidence="4">
    <location>
        <begin position="981"/>
        <end position="1003"/>
    </location>
</feature>
<dbReference type="Gene3D" id="2.60.40.10">
    <property type="entry name" value="Immunoglobulins"/>
    <property type="match status" value="7"/>
</dbReference>
<dbReference type="PROSITE" id="PS50853">
    <property type="entry name" value="FN3"/>
    <property type="match status" value="2"/>
</dbReference>
<keyword evidence="2" id="KW-1015">Disulfide bond</keyword>
<feature type="compositionally biased region" description="Basic and acidic residues" evidence="4">
    <location>
        <begin position="914"/>
        <end position="926"/>
    </location>
</feature>
<dbReference type="SMART" id="SM00409">
    <property type="entry name" value="IG"/>
    <property type="match status" value="5"/>
</dbReference>
<dbReference type="PANTHER" id="PTHR10075">
    <property type="entry name" value="BASIGIN RELATED"/>
    <property type="match status" value="1"/>
</dbReference>
<evidence type="ECO:0000259" key="6">
    <source>
        <dbReference type="PROSITE" id="PS50835"/>
    </source>
</evidence>
<feature type="domain" description="Fibronectin type-III" evidence="7">
    <location>
        <begin position="616"/>
        <end position="717"/>
    </location>
</feature>
<evidence type="ECO:0000256" key="4">
    <source>
        <dbReference type="SAM" id="MobiDB-lite"/>
    </source>
</evidence>
<evidence type="ECO:0000256" key="3">
    <source>
        <dbReference type="ARBA" id="ARBA00023319"/>
    </source>
</evidence>
<feature type="domain" description="Ig-like" evidence="6">
    <location>
        <begin position="143"/>
        <end position="231"/>
    </location>
</feature>
<feature type="region of interest" description="Disordered" evidence="4">
    <location>
        <begin position="862"/>
        <end position="1164"/>
    </location>
</feature>
<dbReference type="EMBL" id="JARQWQ010000016">
    <property type="protein sequence ID" value="KAK2566690.1"/>
    <property type="molecule type" value="Genomic_DNA"/>
</dbReference>
<organism evidence="8 9">
    <name type="scientific">Acropora cervicornis</name>
    <name type="common">Staghorn coral</name>
    <dbReference type="NCBI Taxonomy" id="6130"/>
    <lineage>
        <taxon>Eukaryota</taxon>
        <taxon>Metazoa</taxon>
        <taxon>Cnidaria</taxon>
        <taxon>Anthozoa</taxon>
        <taxon>Hexacorallia</taxon>
        <taxon>Scleractinia</taxon>
        <taxon>Astrocoeniina</taxon>
        <taxon>Acroporidae</taxon>
        <taxon>Acropora</taxon>
    </lineage>
</organism>
<dbReference type="FunFam" id="2.60.40.10:FF:000032">
    <property type="entry name" value="palladin isoform X1"/>
    <property type="match status" value="1"/>
</dbReference>
<feature type="compositionally biased region" description="Basic and acidic residues" evidence="4">
    <location>
        <begin position="1155"/>
        <end position="1164"/>
    </location>
</feature>
<proteinExistence type="predicted"/>
<feature type="compositionally biased region" description="Basic and acidic residues" evidence="4">
    <location>
        <begin position="1036"/>
        <end position="1055"/>
    </location>
</feature>
<dbReference type="Pfam" id="PF07679">
    <property type="entry name" value="I-set"/>
    <property type="match status" value="2"/>
</dbReference>
<dbReference type="InterPro" id="IPR007110">
    <property type="entry name" value="Ig-like_dom"/>
</dbReference>
<sequence length="1432" mass="158967">MLRFILWTCFLYTSIQRGFAQGSSNTDQGGGKIPPLEVEVKLGSDVILQCDAVKLGQNSLLLEWRKNGSKSAIFMKFMDFTPRIDPRYSRRLHMINSSAILLSSAKESDAGIYRCKTMQSATESAVINHGRWIVLKVTVLVAPYFLKKPLDKITVNESDSLSLHCMVGGAPEAEVDWRKHGADIPFVRASVSNGNQVLTIASAVPEDSGGYQCSSINSVGNLSHVFEVTVSRKVGLPSRRKTVVETYPAVLDCMTDKDLPTETVVYSWTKDGSDALTSVGATILASGALFIKATRRAYIGVYQCTARTVDSTGLVSYAGVKTFLDVQYAPEIKNISEVVAVAEGSDARLPCVADANPATEFTNWTRHRKDVRSARFAVLEKGALLIQDVRRTDAGEYSCTPYNKVGAGKTKITKLVLKDVPRFIIAPPSIMTLRVDDDVTLDCRATSESPVTLSWEREGSPLPKDRSVVKNGKLTIRRIQKDDYGIYTCIASSNDGKARQSTTLAVISTPSKPSITSVTFNGSTVVVRWRPGYDGGYPQKMEVWYRLFSDDDYKWSYSPRLSASVTSYRIPGLQAGKPYLFSVRGVNREGLGLFSEMVEAKGLPPELNRDPKKSDKPLAPESVTLNITRDGYHVSWQYKDVPGRPSVEKFVIEYREGNHSSTWFRADDNVPAERKDYLFSAKLAEADKSYDFRVSSCDATKCSEPAYVTVTYRIELSINQSGSKKVQFVLPRSEGTEPEESEEDFLDAEIKLLPEAVRFVPDHNDTSYPYEKYAKMKREEDFLLMGHGGCYGGDMLRRSNVVNSASAGHSPELSLDSEKVRFFGDFETRDGQSAWYDCSLGKPASREVRDSFDQFCRADIGSKDSIHRSPTGSNGRKSSQDQIGSKGAPKFGSNVSLPEGKATSGNLRNSRFTPIKEESPRERDVPRGNGTLGRRQPHHWSSPAVYSKRQDTNNNSDGKNSDSDSGDSSSRGRTRRHRPHSLYEGKLRPISEQDADAKLRCTCDADEESDDYANYPTLKLGEGGAPPTSESSSYLHLDRSDTLKRSFPNRSKEWNEPTPGEPYASHRHRKPLDTDSENSISPAISLATLSETESDQEIARKLYGSRSSETTNGAVAATLPRAVKKLKSNDSESSSDERGLQRSRDRSRKSSPPVYKDKKPASVTDLELKAVDRLDSMELLKACDPYFKNCNPVSRSSSNASSGIGSVPVSSCETNSIESPRERRPRFSSRTSLDRASSGYNSPRESLRSSSLRPSQMSTSARSSVSSDRTSTDRTSSGYTSSRDSYENTERLRPEDYSKAHAQMRLSGKGRRSDETYDLDPSSHDLHEVETEGSAYDPKVFEEIIAMQQAMGVNLDGSDSSRESLKEMAKLSNSEMMTYSPRMSPSKFKVDLYSDEEKDQRCTKLMAEYKTNKKLQDVKTRPGSQIYRTWDL</sequence>
<feature type="signal peptide" evidence="5">
    <location>
        <begin position="1"/>
        <end position="20"/>
    </location>
</feature>
<feature type="domain" description="Ig-like" evidence="6">
    <location>
        <begin position="43"/>
        <end position="128"/>
    </location>
</feature>
<feature type="domain" description="Fibronectin type-III" evidence="7">
    <location>
        <begin position="509"/>
        <end position="606"/>
    </location>
</feature>
<dbReference type="SUPFAM" id="SSF48726">
    <property type="entry name" value="Immunoglobulin"/>
    <property type="match status" value="5"/>
</dbReference>
<feature type="compositionally biased region" description="Polar residues" evidence="4">
    <location>
        <begin position="1077"/>
        <end position="1091"/>
    </location>
</feature>
<evidence type="ECO:0000256" key="2">
    <source>
        <dbReference type="ARBA" id="ARBA00023157"/>
    </source>
</evidence>
<reference evidence="8" key="2">
    <citation type="journal article" date="2023" name="Science">
        <title>Genomic signatures of disease resistance in endangered staghorn corals.</title>
        <authorList>
            <person name="Vollmer S.V."/>
            <person name="Selwyn J.D."/>
            <person name="Despard B.A."/>
            <person name="Roesel C.L."/>
        </authorList>
    </citation>
    <scope>NUCLEOTIDE SEQUENCE</scope>
    <source>
        <strain evidence="8">K2</strain>
    </source>
</reference>
<dbReference type="SUPFAM" id="SSF49265">
    <property type="entry name" value="Fibronectin type III"/>
    <property type="match status" value="1"/>
</dbReference>